<dbReference type="InterPro" id="IPR032828">
    <property type="entry name" value="PolyA_RNA-bd"/>
</dbReference>
<evidence type="ECO:0000256" key="1">
    <source>
        <dbReference type="ARBA" id="ARBA00001946"/>
    </source>
</evidence>
<protein>
    <submittedName>
        <fullName evidence="13">CCA tRNA nucleotidyltransferase</fullName>
    </submittedName>
</protein>
<keyword evidence="5" id="KW-0479">Metal-binding</keyword>
<keyword evidence="3" id="KW-0819">tRNA processing</keyword>
<dbReference type="CDD" id="cd00077">
    <property type="entry name" value="HDc"/>
    <property type="match status" value="1"/>
</dbReference>
<evidence type="ECO:0000313" key="13">
    <source>
        <dbReference type="EMBL" id="MCW1923242.1"/>
    </source>
</evidence>
<comment type="similarity">
    <text evidence="9">Belongs to the tRNA nucleotidyltransferase/poly(A) polymerase family.</text>
</comment>
<keyword evidence="6" id="KW-0547">Nucleotide-binding</keyword>
<keyword evidence="8 9" id="KW-0694">RNA-binding</keyword>
<comment type="caution">
    <text evidence="13">The sequence shown here is derived from an EMBL/GenBank/DDBJ whole genome shotgun (WGS) entry which is preliminary data.</text>
</comment>
<dbReference type="NCBIfam" id="TIGR00277">
    <property type="entry name" value="HDIG"/>
    <property type="match status" value="1"/>
</dbReference>
<evidence type="ECO:0000259" key="11">
    <source>
        <dbReference type="Pfam" id="PF12627"/>
    </source>
</evidence>
<dbReference type="SUPFAM" id="SSF81301">
    <property type="entry name" value="Nucleotidyltransferase"/>
    <property type="match status" value="1"/>
</dbReference>
<gene>
    <name evidence="13" type="ORF">OKA05_11820</name>
</gene>
<dbReference type="InterPro" id="IPR006675">
    <property type="entry name" value="HDIG_dom"/>
</dbReference>
<keyword evidence="2 9" id="KW-0808">Transferase</keyword>
<dbReference type="InterPro" id="IPR032810">
    <property type="entry name" value="CCA-adding_enz_C"/>
</dbReference>
<evidence type="ECO:0000313" key="14">
    <source>
        <dbReference type="Proteomes" id="UP001320876"/>
    </source>
</evidence>
<dbReference type="InterPro" id="IPR002646">
    <property type="entry name" value="PolA_pol_head_dom"/>
</dbReference>
<dbReference type="EMBL" id="JAPDDT010000004">
    <property type="protein sequence ID" value="MCW1923242.1"/>
    <property type="molecule type" value="Genomic_DNA"/>
</dbReference>
<name>A0ABT3GIB1_9BACT</name>
<dbReference type="Pfam" id="PF01743">
    <property type="entry name" value="PolyA_pol"/>
    <property type="match status" value="1"/>
</dbReference>
<evidence type="ECO:0000256" key="4">
    <source>
        <dbReference type="ARBA" id="ARBA00022695"/>
    </source>
</evidence>
<dbReference type="Pfam" id="PF13735">
    <property type="entry name" value="tRNA_NucTran2_2"/>
    <property type="match status" value="1"/>
</dbReference>
<reference evidence="13 14" key="1">
    <citation type="submission" date="2022-10" db="EMBL/GenBank/DDBJ databases">
        <title>Luteolibacter arcticus strain CCTCC AB 2014275, whole genome shotgun sequencing project.</title>
        <authorList>
            <person name="Zhao G."/>
            <person name="Shen L."/>
        </authorList>
    </citation>
    <scope>NUCLEOTIDE SEQUENCE [LARGE SCALE GENOMIC DNA]</scope>
    <source>
        <strain evidence="13 14">CCTCC AB 2014275</strain>
    </source>
</reference>
<evidence type="ECO:0000256" key="6">
    <source>
        <dbReference type="ARBA" id="ARBA00022741"/>
    </source>
</evidence>
<accession>A0ABT3GIB1</accession>
<dbReference type="Gene3D" id="1.10.3090.10">
    <property type="entry name" value="cca-adding enzyme, domain 2"/>
    <property type="match status" value="1"/>
</dbReference>
<dbReference type="CDD" id="cd05398">
    <property type="entry name" value="NT_ClassII-CCAase"/>
    <property type="match status" value="1"/>
</dbReference>
<dbReference type="InterPro" id="IPR003607">
    <property type="entry name" value="HD/PDEase_dom"/>
</dbReference>
<feature type="domain" description="Poly A polymerase head" evidence="10">
    <location>
        <begin position="22"/>
        <end position="142"/>
    </location>
</feature>
<evidence type="ECO:0000256" key="5">
    <source>
        <dbReference type="ARBA" id="ARBA00022723"/>
    </source>
</evidence>
<evidence type="ECO:0000259" key="12">
    <source>
        <dbReference type="Pfam" id="PF13735"/>
    </source>
</evidence>
<dbReference type="PANTHER" id="PTHR46173">
    <property type="entry name" value="CCA TRNA NUCLEOTIDYLTRANSFERASE 1, MITOCHONDRIAL"/>
    <property type="match status" value="1"/>
</dbReference>
<evidence type="ECO:0000256" key="2">
    <source>
        <dbReference type="ARBA" id="ARBA00022679"/>
    </source>
</evidence>
<feature type="domain" description="CCA-adding enzyme C-terminal" evidence="12">
    <location>
        <begin position="299"/>
        <end position="430"/>
    </location>
</feature>
<dbReference type="PROSITE" id="PS51257">
    <property type="entry name" value="PROKAR_LIPOPROTEIN"/>
    <property type="match status" value="1"/>
</dbReference>
<organism evidence="13 14">
    <name type="scientific">Luteolibacter arcticus</name>
    <dbReference type="NCBI Taxonomy" id="1581411"/>
    <lineage>
        <taxon>Bacteria</taxon>
        <taxon>Pseudomonadati</taxon>
        <taxon>Verrucomicrobiota</taxon>
        <taxon>Verrucomicrobiia</taxon>
        <taxon>Verrucomicrobiales</taxon>
        <taxon>Verrucomicrobiaceae</taxon>
        <taxon>Luteolibacter</taxon>
    </lineage>
</organism>
<dbReference type="SUPFAM" id="SSF81891">
    <property type="entry name" value="Poly A polymerase C-terminal region-like"/>
    <property type="match status" value="1"/>
</dbReference>
<evidence type="ECO:0000256" key="7">
    <source>
        <dbReference type="ARBA" id="ARBA00022842"/>
    </source>
</evidence>
<feature type="domain" description="tRNA nucleotidyltransferase/poly(A) polymerase RNA and SrmB- binding" evidence="11">
    <location>
        <begin position="169"/>
        <end position="228"/>
    </location>
</feature>
<comment type="cofactor">
    <cofactor evidence="1">
        <name>Mg(2+)</name>
        <dbReference type="ChEBI" id="CHEBI:18420"/>
    </cofactor>
</comment>
<dbReference type="InterPro" id="IPR050264">
    <property type="entry name" value="Bact_CCA-adding_enz_type3_sf"/>
</dbReference>
<dbReference type="Gene3D" id="3.30.460.10">
    <property type="entry name" value="Beta Polymerase, domain 2"/>
    <property type="match status" value="1"/>
</dbReference>
<dbReference type="PANTHER" id="PTHR46173:SF1">
    <property type="entry name" value="CCA TRNA NUCLEOTIDYLTRANSFERASE 1, MITOCHONDRIAL"/>
    <property type="match status" value="1"/>
</dbReference>
<evidence type="ECO:0000256" key="8">
    <source>
        <dbReference type="ARBA" id="ARBA00022884"/>
    </source>
</evidence>
<keyword evidence="4" id="KW-0548">Nucleotidyltransferase</keyword>
<evidence type="ECO:0000256" key="9">
    <source>
        <dbReference type="RuleBase" id="RU003953"/>
    </source>
</evidence>
<dbReference type="RefSeq" id="WP_264487347.1">
    <property type="nucleotide sequence ID" value="NZ_JAPDDT010000004.1"/>
</dbReference>
<proteinExistence type="inferred from homology"/>
<keyword evidence="7" id="KW-0460">Magnesium</keyword>
<dbReference type="Proteomes" id="UP001320876">
    <property type="component" value="Unassembled WGS sequence"/>
</dbReference>
<dbReference type="Pfam" id="PF12627">
    <property type="entry name" value="PolyA_pol_RNAbd"/>
    <property type="match status" value="1"/>
</dbReference>
<dbReference type="InterPro" id="IPR043519">
    <property type="entry name" value="NT_sf"/>
</dbReference>
<sequence>MSDARSTAVALAKRLKDAGHTAYFAGGCVRDRLLGKQPKDYDIATSAIPEQVLKLFPGANEVGAHFGVVIAKSHGHHIEIATFRTDGSYRDGRRPETVSFSTPEEDAQRRDFTINGLFENPETGEVIDFVGGREDLATGVLRAIGEPAARFAEDSLRLMRAARFAVTLGFEIEPATWAAMCEHADGLARISPERIRDEFSRMIVLPKRARALELLVDSRLIQHFLPEVLALIGCEQPPEWHPEGDVFTHTKIMLTMLENDAPLELCLAVLLHDIAKPPTQTLDGERIRFNGHDALGATMAEEILRRLKYPNDVIEAVSFMVSRHMQFMNVQQMRVAKLKRFMAEPTFPLELELHRVDCASSNGFTENLEFVKAKQTDFAAQPLIPSPLVTGRDLIALGLNPGPLFKELLEAVQTEQLEGRLLEREKAIEWVKERI</sequence>
<keyword evidence="14" id="KW-1185">Reference proteome</keyword>
<evidence type="ECO:0000256" key="3">
    <source>
        <dbReference type="ARBA" id="ARBA00022694"/>
    </source>
</evidence>
<evidence type="ECO:0000259" key="10">
    <source>
        <dbReference type="Pfam" id="PF01743"/>
    </source>
</evidence>